<dbReference type="InterPro" id="IPR025455">
    <property type="entry name" value="DUF4276"/>
</dbReference>
<dbReference type="Pfam" id="PF14103">
    <property type="entry name" value="DUF4276"/>
    <property type="match status" value="1"/>
</dbReference>
<dbReference type="AlphaFoldDB" id="A0A1M5H1B4"/>
<name>A0A1M5H1B4_9BACE</name>
<evidence type="ECO:0000313" key="1">
    <source>
        <dbReference type="EMBL" id="SHG09754.1"/>
    </source>
</evidence>
<sequence>MKRIIIINEGPTEQEFCNDVLLNYFISKDILIETPTIKSTNGGIVAWGNLKKQIEAHLKHDSTAYVTTLFDYYGIKDSYNYPRWQEAKSIVDKSDRLDFLEEAMRSDLSPEIRQRFIPYIQLHEFEGLLFCDIDIFRNNFEPKEANFVELESIINRFSNPEEINNGAATAPSKRLEILIPGYLKVVYGACLASDLGLNKIREKCPRFNSWIDKMESI</sequence>
<dbReference type="STRING" id="1297750.SAMN05444405_12329"/>
<reference evidence="1 2" key="1">
    <citation type="submission" date="2016-11" db="EMBL/GenBank/DDBJ databases">
        <authorList>
            <person name="Jaros S."/>
            <person name="Januszkiewicz K."/>
            <person name="Wedrychowicz H."/>
        </authorList>
    </citation>
    <scope>NUCLEOTIDE SEQUENCE [LARGE SCALE GENOMIC DNA]</scope>
    <source>
        <strain evidence="1 2">DSM 26991</strain>
    </source>
</reference>
<protein>
    <recommendedName>
        <fullName evidence="3">DUF4276 family protein</fullName>
    </recommendedName>
</protein>
<proteinExistence type="predicted"/>
<dbReference type="RefSeq" id="WP_073404080.1">
    <property type="nucleotide sequence ID" value="NZ_FQTV01000023.1"/>
</dbReference>
<gene>
    <name evidence="1" type="ORF">SAMN05444405_12329</name>
</gene>
<dbReference type="OrthoDB" id="9801478at2"/>
<dbReference type="Proteomes" id="UP000184509">
    <property type="component" value="Unassembled WGS sequence"/>
</dbReference>
<organism evidence="1 2">
    <name type="scientific">Bacteroides luti</name>
    <dbReference type="NCBI Taxonomy" id="1297750"/>
    <lineage>
        <taxon>Bacteria</taxon>
        <taxon>Pseudomonadati</taxon>
        <taxon>Bacteroidota</taxon>
        <taxon>Bacteroidia</taxon>
        <taxon>Bacteroidales</taxon>
        <taxon>Bacteroidaceae</taxon>
        <taxon>Bacteroides</taxon>
    </lineage>
</organism>
<dbReference type="EMBL" id="FQTV01000023">
    <property type="protein sequence ID" value="SHG09754.1"/>
    <property type="molecule type" value="Genomic_DNA"/>
</dbReference>
<evidence type="ECO:0008006" key="3">
    <source>
        <dbReference type="Google" id="ProtNLM"/>
    </source>
</evidence>
<accession>A0A1M5H1B4</accession>
<keyword evidence="2" id="KW-1185">Reference proteome</keyword>
<evidence type="ECO:0000313" key="2">
    <source>
        <dbReference type="Proteomes" id="UP000184509"/>
    </source>
</evidence>